<evidence type="ECO:0000313" key="11">
    <source>
        <dbReference type="EMBL" id="MFC0410957.1"/>
    </source>
</evidence>
<evidence type="ECO:0000256" key="3">
    <source>
        <dbReference type="ARBA" id="ARBA00022741"/>
    </source>
</evidence>
<evidence type="ECO:0000256" key="6">
    <source>
        <dbReference type="ARBA" id="ARBA00023136"/>
    </source>
</evidence>
<dbReference type="Gene3D" id="1.20.1560.10">
    <property type="entry name" value="ABC transporter type 1, transmembrane domain"/>
    <property type="match status" value="1"/>
</dbReference>
<dbReference type="InterPro" id="IPR027417">
    <property type="entry name" value="P-loop_NTPase"/>
</dbReference>
<dbReference type="InterPro" id="IPR010128">
    <property type="entry name" value="ATPase_T1SS_PrtD-like"/>
</dbReference>
<feature type="transmembrane region" description="Helical" evidence="8">
    <location>
        <begin position="140"/>
        <end position="170"/>
    </location>
</feature>
<dbReference type="SUPFAM" id="SSF52540">
    <property type="entry name" value="P-loop containing nucleoside triphosphate hydrolases"/>
    <property type="match status" value="1"/>
</dbReference>
<organism evidence="11 12">
    <name type="scientific">Roseomonas elaeocarpi</name>
    <dbReference type="NCBI Taxonomy" id="907779"/>
    <lineage>
        <taxon>Bacteria</taxon>
        <taxon>Pseudomonadati</taxon>
        <taxon>Pseudomonadota</taxon>
        <taxon>Alphaproteobacteria</taxon>
        <taxon>Acetobacterales</taxon>
        <taxon>Roseomonadaceae</taxon>
        <taxon>Roseomonas</taxon>
    </lineage>
</organism>
<evidence type="ECO:0000256" key="4">
    <source>
        <dbReference type="ARBA" id="ARBA00022840"/>
    </source>
</evidence>
<dbReference type="Gene3D" id="3.40.50.300">
    <property type="entry name" value="P-loop containing nucleotide triphosphate hydrolases"/>
    <property type="match status" value="1"/>
</dbReference>
<dbReference type="Proteomes" id="UP001589865">
    <property type="component" value="Unassembled WGS sequence"/>
</dbReference>
<dbReference type="SUPFAM" id="SSF90123">
    <property type="entry name" value="ABC transporter transmembrane region"/>
    <property type="match status" value="1"/>
</dbReference>
<keyword evidence="6 8" id="KW-0472">Membrane</keyword>
<dbReference type="InterPro" id="IPR003593">
    <property type="entry name" value="AAA+_ATPase"/>
</dbReference>
<evidence type="ECO:0000256" key="8">
    <source>
        <dbReference type="SAM" id="Phobius"/>
    </source>
</evidence>
<keyword evidence="12" id="KW-1185">Reference proteome</keyword>
<dbReference type="RefSeq" id="WP_377046713.1">
    <property type="nucleotide sequence ID" value="NZ_JBHLUN010000026.1"/>
</dbReference>
<feature type="domain" description="ABC transmembrane type-1" evidence="10">
    <location>
        <begin position="21"/>
        <end position="296"/>
    </location>
</feature>
<evidence type="ECO:0000256" key="2">
    <source>
        <dbReference type="ARBA" id="ARBA00022692"/>
    </source>
</evidence>
<protein>
    <submittedName>
        <fullName evidence="11">Type I secretion system permease/ATPase</fullName>
    </submittedName>
</protein>
<dbReference type="PROSITE" id="PS50893">
    <property type="entry name" value="ABC_TRANSPORTER_2"/>
    <property type="match status" value="1"/>
</dbReference>
<evidence type="ECO:0000259" key="9">
    <source>
        <dbReference type="PROSITE" id="PS50893"/>
    </source>
</evidence>
<keyword evidence="2 8" id="KW-0812">Transmembrane</keyword>
<evidence type="ECO:0000256" key="1">
    <source>
        <dbReference type="ARBA" id="ARBA00004651"/>
    </source>
</evidence>
<gene>
    <name evidence="11" type="ORF">ACFFGY_22155</name>
</gene>
<feature type="transmembrane region" description="Helical" evidence="8">
    <location>
        <begin position="21"/>
        <end position="44"/>
    </location>
</feature>
<keyword evidence="5 8" id="KW-1133">Transmembrane helix</keyword>
<evidence type="ECO:0000256" key="5">
    <source>
        <dbReference type="ARBA" id="ARBA00022989"/>
    </source>
</evidence>
<dbReference type="PANTHER" id="PTHR24221">
    <property type="entry name" value="ATP-BINDING CASSETTE SUB-FAMILY B"/>
    <property type="match status" value="1"/>
</dbReference>
<evidence type="ECO:0000256" key="7">
    <source>
        <dbReference type="SAM" id="MobiDB-lite"/>
    </source>
</evidence>
<dbReference type="PROSITE" id="PS00211">
    <property type="entry name" value="ABC_TRANSPORTER_1"/>
    <property type="match status" value="1"/>
</dbReference>
<dbReference type="InterPro" id="IPR039421">
    <property type="entry name" value="Type_1_exporter"/>
</dbReference>
<dbReference type="InterPro" id="IPR011527">
    <property type="entry name" value="ABC1_TM_dom"/>
</dbReference>
<proteinExistence type="predicted"/>
<dbReference type="InterPro" id="IPR017871">
    <property type="entry name" value="ABC_transporter-like_CS"/>
</dbReference>
<dbReference type="Pfam" id="PF00005">
    <property type="entry name" value="ABC_tran"/>
    <property type="match status" value="1"/>
</dbReference>
<comment type="caution">
    <text evidence="11">The sequence shown here is derived from an EMBL/GenBank/DDBJ whole genome shotgun (WGS) entry which is preliminary data.</text>
</comment>
<dbReference type="PANTHER" id="PTHR24221:SF248">
    <property type="entry name" value="ABC TRANSPORTER TRANSMEMBRANE REGION"/>
    <property type="match status" value="1"/>
</dbReference>
<dbReference type="InterPro" id="IPR036640">
    <property type="entry name" value="ABC1_TM_sf"/>
</dbReference>
<feature type="domain" description="ABC transporter" evidence="9">
    <location>
        <begin position="327"/>
        <end position="562"/>
    </location>
</feature>
<dbReference type="InterPro" id="IPR003439">
    <property type="entry name" value="ABC_transporter-like_ATP-bd"/>
</dbReference>
<dbReference type="PROSITE" id="PS50929">
    <property type="entry name" value="ABC_TM1F"/>
    <property type="match status" value="1"/>
</dbReference>
<accession>A0ABV6K058</accession>
<evidence type="ECO:0000259" key="10">
    <source>
        <dbReference type="PROSITE" id="PS50929"/>
    </source>
</evidence>
<feature type="non-terminal residue" evidence="11">
    <location>
        <position position="1"/>
    </location>
</feature>
<sequence>APPPDTILSRSIRACRGQFTAVALFSGVVNLLQLTISLYMMQVFDRVMASRSLDTLLWLTVLAIVSVGMLALLEGVRGQVMNRSAAWIESKVAPEGFQRGLEAQLRGRPYRMEALRDLAVCRSWLGSAGALALYDVPWVPVYLGVIFLLHPLLGGVALAGAVLLLGLTLLNERLTAPILKQAGTAGLLAQRRAEMLARNAEVVDSMGMAPAVVGLWREAVAQSAPLQDRAADRAAILSSITKFTRLALQIAVLGIGAWLVLRQELTSGASMAGSIIMGRALAPVEQMIGGWKSLVQVRQAMARLRAFLGAPRLRPEGTPLPAPTGRLSAERLIFSGANGGSPIIKGLSFVVEPGESVAVIGPSAAGKTTLARLLIGTLSPNAGSVRLDGADVSTWLREDLGRHLGYLPQDVELFEGTVLRNIARMTDADPAAVHEAAQLAGCHEMILRLPAGYDTEVGDGGQQLSGGQRQLIGLARALFGRPKLLVLDEPDSSLDGEAEVRLLRALKLLKAQGTTVVLVSHRPVLVQGVDKVMVLRDGQIEAFGPRAEVLARIMGPRPAPAAPIPNAAPAGATIPGPVVAAVAAAQLPGGRPQGQSQGQQPGQSPGQAGQSQGQPPAGPAQNQAGESAA</sequence>
<keyword evidence="4" id="KW-0067">ATP-binding</keyword>
<dbReference type="NCBIfam" id="TIGR01842">
    <property type="entry name" value="type_I_sec_PrtD"/>
    <property type="match status" value="1"/>
</dbReference>
<comment type="subcellular location">
    <subcellularLocation>
        <location evidence="1">Cell membrane</location>
        <topology evidence="1">Multi-pass membrane protein</topology>
    </subcellularLocation>
</comment>
<dbReference type="SMART" id="SM00382">
    <property type="entry name" value="AAA"/>
    <property type="match status" value="1"/>
</dbReference>
<keyword evidence="3" id="KW-0547">Nucleotide-binding</keyword>
<feature type="transmembrane region" description="Helical" evidence="8">
    <location>
        <begin position="56"/>
        <end position="73"/>
    </location>
</feature>
<evidence type="ECO:0000313" key="12">
    <source>
        <dbReference type="Proteomes" id="UP001589865"/>
    </source>
</evidence>
<dbReference type="EMBL" id="JBHLUN010000026">
    <property type="protein sequence ID" value="MFC0410957.1"/>
    <property type="molecule type" value="Genomic_DNA"/>
</dbReference>
<reference evidence="11 12" key="1">
    <citation type="submission" date="2024-09" db="EMBL/GenBank/DDBJ databases">
        <authorList>
            <person name="Sun Q."/>
            <person name="Mori K."/>
        </authorList>
    </citation>
    <scope>NUCLEOTIDE SEQUENCE [LARGE SCALE GENOMIC DNA]</scope>
    <source>
        <strain evidence="11 12">TBRC 5777</strain>
    </source>
</reference>
<name>A0ABV6K058_9PROT</name>
<feature type="region of interest" description="Disordered" evidence="7">
    <location>
        <begin position="583"/>
        <end position="629"/>
    </location>
</feature>